<dbReference type="OrthoDB" id="2687712at2759"/>
<dbReference type="AlphaFoldDB" id="A0A0C3ABC5"/>
<reference evidence="3" key="2">
    <citation type="submission" date="2015-01" db="EMBL/GenBank/DDBJ databases">
        <title>Evolutionary Origins and Diversification of the Mycorrhizal Mutualists.</title>
        <authorList>
            <consortium name="DOE Joint Genome Institute"/>
            <consortium name="Mycorrhizal Genomics Consortium"/>
            <person name="Kohler A."/>
            <person name="Kuo A."/>
            <person name="Nagy L.G."/>
            <person name="Floudas D."/>
            <person name="Copeland A."/>
            <person name="Barry K.W."/>
            <person name="Cichocki N."/>
            <person name="Veneault-Fourrey C."/>
            <person name="LaButti K."/>
            <person name="Lindquist E.A."/>
            <person name="Lipzen A."/>
            <person name="Lundell T."/>
            <person name="Morin E."/>
            <person name="Murat C."/>
            <person name="Riley R."/>
            <person name="Ohm R."/>
            <person name="Sun H."/>
            <person name="Tunlid A."/>
            <person name="Henrissat B."/>
            <person name="Grigoriev I.V."/>
            <person name="Hibbett D.S."/>
            <person name="Martin F."/>
        </authorList>
    </citation>
    <scope>NUCLEOTIDE SEQUENCE [LARGE SCALE GENOMIC DNA]</scope>
    <source>
        <strain evidence="3">Foug A</strain>
    </source>
</reference>
<dbReference type="EMBL" id="KN822044">
    <property type="protein sequence ID" value="KIM62202.1"/>
    <property type="molecule type" value="Genomic_DNA"/>
</dbReference>
<evidence type="ECO:0000313" key="2">
    <source>
        <dbReference type="EMBL" id="KIM62202.1"/>
    </source>
</evidence>
<evidence type="ECO:0000256" key="1">
    <source>
        <dbReference type="SAM" id="MobiDB-lite"/>
    </source>
</evidence>
<sequence length="206" mass="22954">MPHSLRRVLTPPQEDDENAGRPRSVLFESTLVPPSPGSPNSPYFRQKWLSPQDIPANNGLCRARQSVSSIGSCSTVHTRTMPVKSILTRHDSGISMGTTAKPKRARKRSPPSVKFVDVPTVYYERSGYHSPPCSPSSSSSGRQKSTPTGWFMKWWKRSHSPPPRPTISGPYHLSHAASLVDHQALRARKSEPGRLKRLWIRVTNAI</sequence>
<protein>
    <submittedName>
        <fullName evidence="2">Uncharacterized protein</fullName>
    </submittedName>
</protein>
<dbReference type="HOGENOM" id="CLU_075871_0_0_1"/>
<keyword evidence="3" id="KW-1185">Reference proteome</keyword>
<dbReference type="InParanoid" id="A0A0C3ABC5"/>
<feature type="non-terminal residue" evidence="2">
    <location>
        <position position="206"/>
    </location>
</feature>
<accession>A0A0C3ABC5</accession>
<proteinExistence type="predicted"/>
<dbReference type="Proteomes" id="UP000053989">
    <property type="component" value="Unassembled WGS sequence"/>
</dbReference>
<gene>
    <name evidence="2" type="ORF">SCLCIDRAFT_1215263</name>
</gene>
<evidence type="ECO:0000313" key="3">
    <source>
        <dbReference type="Proteomes" id="UP000053989"/>
    </source>
</evidence>
<feature type="region of interest" description="Disordered" evidence="1">
    <location>
        <begin position="88"/>
        <end position="111"/>
    </location>
</feature>
<name>A0A0C3ABC5_9AGAM</name>
<reference evidence="2 3" key="1">
    <citation type="submission" date="2014-04" db="EMBL/GenBank/DDBJ databases">
        <authorList>
            <consortium name="DOE Joint Genome Institute"/>
            <person name="Kuo A."/>
            <person name="Kohler A."/>
            <person name="Nagy L.G."/>
            <person name="Floudas D."/>
            <person name="Copeland A."/>
            <person name="Barry K.W."/>
            <person name="Cichocki N."/>
            <person name="Veneault-Fourrey C."/>
            <person name="LaButti K."/>
            <person name="Lindquist E.A."/>
            <person name="Lipzen A."/>
            <person name="Lundell T."/>
            <person name="Morin E."/>
            <person name="Murat C."/>
            <person name="Sun H."/>
            <person name="Tunlid A."/>
            <person name="Henrissat B."/>
            <person name="Grigoriev I.V."/>
            <person name="Hibbett D.S."/>
            <person name="Martin F."/>
            <person name="Nordberg H.P."/>
            <person name="Cantor M.N."/>
            <person name="Hua S.X."/>
        </authorList>
    </citation>
    <scope>NUCLEOTIDE SEQUENCE [LARGE SCALE GENOMIC DNA]</scope>
    <source>
        <strain evidence="2 3">Foug A</strain>
    </source>
</reference>
<feature type="region of interest" description="Disordered" evidence="1">
    <location>
        <begin position="1"/>
        <end position="22"/>
    </location>
</feature>
<organism evidence="2 3">
    <name type="scientific">Scleroderma citrinum Foug A</name>
    <dbReference type="NCBI Taxonomy" id="1036808"/>
    <lineage>
        <taxon>Eukaryota</taxon>
        <taxon>Fungi</taxon>
        <taxon>Dikarya</taxon>
        <taxon>Basidiomycota</taxon>
        <taxon>Agaricomycotina</taxon>
        <taxon>Agaricomycetes</taxon>
        <taxon>Agaricomycetidae</taxon>
        <taxon>Boletales</taxon>
        <taxon>Sclerodermatineae</taxon>
        <taxon>Sclerodermataceae</taxon>
        <taxon>Scleroderma</taxon>
    </lineage>
</organism>